<protein>
    <recommendedName>
        <fullName evidence="1">HTH cro/C1-type domain-containing protein</fullName>
    </recommendedName>
</protein>
<dbReference type="InterPro" id="IPR003615">
    <property type="entry name" value="HNH_nuc"/>
</dbReference>
<feature type="domain" description="HTH cro/C1-type" evidence="1">
    <location>
        <begin position="16"/>
        <end position="70"/>
    </location>
</feature>
<accession>A0A0R1XBP0</accession>
<dbReference type="CDD" id="cd00093">
    <property type="entry name" value="HTH_XRE"/>
    <property type="match status" value="1"/>
</dbReference>
<dbReference type="SMART" id="SM00530">
    <property type="entry name" value="HTH_XRE"/>
    <property type="match status" value="1"/>
</dbReference>
<evidence type="ECO:0000313" key="3">
    <source>
        <dbReference type="Proteomes" id="UP000050949"/>
    </source>
</evidence>
<dbReference type="Pfam" id="PF13391">
    <property type="entry name" value="HNH_2"/>
    <property type="match status" value="1"/>
</dbReference>
<name>A0A0R1XBP0_9LACO</name>
<dbReference type="EMBL" id="AZFW01000048">
    <property type="protein sequence ID" value="KRM27522.1"/>
    <property type="molecule type" value="Genomic_DNA"/>
</dbReference>
<evidence type="ECO:0000313" key="2">
    <source>
        <dbReference type="EMBL" id="KRM27522.1"/>
    </source>
</evidence>
<dbReference type="SUPFAM" id="SSF47413">
    <property type="entry name" value="lambda repressor-like DNA-binding domains"/>
    <property type="match status" value="1"/>
</dbReference>
<sequence length="390" mass="44984">MADDKQIIQAKFGAALMRLRQAQHCTRQEVVDHNDISLNALASIENGQALVKLDTLSMLLQYYNTSLEDFSTQYVDAANNSDFATLMQQSITPDTRFFILDTKGATPANNYSDQDFFQYHWNARQFNKMRTGDWFIYRRPQGSAKFWYFFGAGQIGPITHDTQGNQHAQIINSIAFTYYLTPEDLADFPWTFRQRTRQDWQHFFNQYGMTEIRPADYHGLLTIALDQMNGQSLPPLTRAIVKEDVAVYRDIHQGRFGVTEKIEPHKQRIGQSQLAELVRLNYSYQCAVTGIHTRPLLIASHIIPWAVSPQDRLDPSNVICLSPLWDKVFDQGLITFDASDRTIRLAAQVQADNQLYRELAPFKGRKLHDPVHDKPKEEFLAYHNQKIFKG</sequence>
<dbReference type="InterPro" id="IPR001387">
    <property type="entry name" value="Cro/C1-type_HTH"/>
</dbReference>
<dbReference type="PROSITE" id="PS50943">
    <property type="entry name" value="HTH_CROC1"/>
    <property type="match status" value="1"/>
</dbReference>
<dbReference type="Proteomes" id="UP000050949">
    <property type="component" value="Unassembled WGS sequence"/>
</dbReference>
<dbReference type="eggNOG" id="COG3440">
    <property type="taxonomic scope" value="Bacteria"/>
</dbReference>
<gene>
    <name evidence="2" type="ORF">FC91_GL002535</name>
</gene>
<reference evidence="2 3" key="1">
    <citation type="journal article" date="2015" name="Genome Announc.">
        <title>Expanding the biotechnology potential of lactobacilli through comparative genomics of 213 strains and associated genera.</title>
        <authorList>
            <person name="Sun Z."/>
            <person name="Harris H.M."/>
            <person name="McCann A."/>
            <person name="Guo C."/>
            <person name="Argimon S."/>
            <person name="Zhang W."/>
            <person name="Yang X."/>
            <person name="Jeffery I.B."/>
            <person name="Cooney J.C."/>
            <person name="Kagawa T.F."/>
            <person name="Liu W."/>
            <person name="Song Y."/>
            <person name="Salvetti E."/>
            <person name="Wrobel A."/>
            <person name="Rasinkangas P."/>
            <person name="Parkhill J."/>
            <person name="Rea M.C."/>
            <person name="O'Sullivan O."/>
            <person name="Ritari J."/>
            <person name="Douillard F.P."/>
            <person name="Paul Ross R."/>
            <person name="Yang R."/>
            <person name="Briner A.E."/>
            <person name="Felis G.E."/>
            <person name="de Vos W.M."/>
            <person name="Barrangou R."/>
            <person name="Klaenhammer T.R."/>
            <person name="Caufield P.W."/>
            <person name="Cui Y."/>
            <person name="Zhang H."/>
            <person name="O'Toole P.W."/>
        </authorList>
    </citation>
    <scope>NUCLEOTIDE SEQUENCE [LARGE SCALE GENOMIC DNA]</scope>
    <source>
        <strain evidence="2 3">DSM 16991</strain>
    </source>
</reference>
<dbReference type="Gene3D" id="1.10.260.40">
    <property type="entry name" value="lambda repressor-like DNA-binding domains"/>
    <property type="match status" value="1"/>
</dbReference>
<evidence type="ECO:0000259" key="1">
    <source>
        <dbReference type="PROSITE" id="PS50943"/>
    </source>
</evidence>
<dbReference type="RefSeq" id="WP_027828068.1">
    <property type="nucleotide sequence ID" value="NZ_AUEH01000012.1"/>
</dbReference>
<dbReference type="OrthoDB" id="5678128at2"/>
<proteinExistence type="predicted"/>
<comment type="caution">
    <text evidence="2">The sequence shown here is derived from an EMBL/GenBank/DDBJ whole genome shotgun (WGS) entry which is preliminary data.</text>
</comment>
<dbReference type="AlphaFoldDB" id="A0A0R1XBP0"/>
<dbReference type="PATRIC" id="fig|1122147.4.peg.2616"/>
<dbReference type="InterPro" id="IPR010982">
    <property type="entry name" value="Lambda_DNA-bd_dom_sf"/>
</dbReference>
<organism evidence="2 3">
    <name type="scientific">Schleiferilactobacillus harbinensis DSM 16991</name>
    <dbReference type="NCBI Taxonomy" id="1122147"/>
    <lineage>
        <taxon>Bacteria</taxon>
        <taxon>Bacillati</taxon>
        <taxon>Bacillota</taxon>
        <taxon>Bacilli</taxon>
        <taxon>Lactobacillales</taxon>
        <taxon>Lactobacillaceae</taxon>
        <taxon>Schleiferilactobacillus</taxon>
    </lineage>
</organism>
<dbReference type="GO" id="GO:0003677">
    <property type="term" value="F:DNA binding"/>
    <property type="evidence" value="ECO:0007669"/>
    <property type="project" value="InterPro"/>
</dbReference>